<dbReference type="Proteomes" id="UP000307440">
    <property type="component" value="Unassembled WGS sequence"/>
</dbReference>
<dbReference type="EMBL" id="ML210328">
    <property type="protein sequence ID" value="TFK19722.1"/>
    <property type="molecule type" value="Genomic_DNA"/>
</dbReference>
<sequence>MKGVNYRSQPQATDPVHPHYQFLHTETLEDEQKLDRFLEVLKELAGPSIGRKEFEYSYTLALIVSILKLRMISTMAAAIDVVA</sequence>
<organism evidence="1 2">
    <name type="scientific">Coprinopsis marcescibilis</name>
    <name type="common">Agaric fungus</name>
    <name type="synonym">Psathyrella marcescibilis</name>
    <dbReference type="NCBI Taxonomy" id="230819"/>
    <lineage>
        <taxon>Eukaryota</taxon>
        <taxon>Fungi</taxon>
        <taxon>Dikarya</taxon>
        <taxon>Basidiomycota</taxon>
        <taxon>Agaricomycotina</taxon>
        <taxon>Agaricomycetes</taxon>
        <taxon>Agaricomycetidae</taxon>
        <taxon>Agaricales</taxon>
        <taxon>Agaricineae</taxon>
        <taxon>Psathyrellaceae</taxon>
        <taxon>Coprinopsis</taxon>
    </lineage>
</organism>
<evidence type="ECO:0000313" key="1">
    <source>
        <dbReference type="EMBL" id="TFK19722.1"/>
    </source>
</evidence>
<proteinExistence type="predicted"/>
<protein>
    <submittedName>
        <fullName evidence="1">Uncharacterized protein</fullName>
    </submittedName>
</protein>
<evidence type="ECO:0000313" key="2">
    <source>
        <dbReference type="Proteomes" id="UP000307440"/>
    </source>
</evidence>
<reference evidence="1 2" key="1">
    <citation type="journal article" date="2019" name="Nat. Ecol. Evol.">
        <title>Megaphylogeny resolves global patterns of mushroom evolution.</title>
        <authorList>
            <person name="Varga T."/>
            <person name="Krizsan K."/>
            <person name="Foldi C."/>
            <person name="Dima B."/>
            <person name="Sanchez-Garcia M."/>
            <person name="Sanchez-Ramirez S."/>
            <person name="Szollosi G.J."/>
            <person name="Szarkandi J.G."/>
            <person name="Papp V."/>
            <person name="Albert L."/>
            <person name="Andreopoulos W."/>
            <person name="Angelini C."/>
            <person name="Antonin V."/>
            <person name="Barry K.W."/>
            <person name="Bougher N.L."/>
            <person name="Buchanan P."/>
            <person name="Buyck B."/>
            <person name="Bense V."/>
            <person name="Catcheside P."/>
            <person name="Chovatia M."/>
            <person name="Cooper J."/>
            <person name="Damon W."/>
            <person name="Desjardin D."/>
            <person name="Finy P."/>
            <person name="Geml J."/>
            <person name="Haridas S."/>
            <person name="Hughes K."/>
            <person name="Justo A."/>
            <person name="Karasinski D."/>
            <person name="Kautmanova I."/>
            <person name="Kiss B."/>
            <person name="Kocsube S."/>
            <person name="Kotiranta H."/>
            <person name="LaButti K.M."/>
            <person name="Lechner B.E."/>
            <person name="Liimatainen K."/>
            <person name="Lipzen A."/>
            <person name="Lukacs Z."/>
            <person name="Mihaltcheva S."/>
            <person name="Morgado L.N."/>
            <person name="Niskanen T."/>
            <person name="Noordeloos M.E."/>
            <person name="Ohm R.A."/>
            <person name="Ortiz-Santana B."/>
            <person name="Ovrebo C."/>
            <person name="Racz N."/>
            <person name="Riley R."/>
            <person name="Savchenko A."/>
            <person name="Shiryaev A."/>
            <person name="Soop K."/>
            <person name="Spirin V."/>
            <person name="Szebenyi C."/>
            <person name="Tomsovsky M."/>
            <person name="Tulloss R.E."/>
            <person name="Uehling J."/>
            <person name="Grigoriev I.V."/>
            <person name="Vagvolgyi C."/>
            <person name="Papp T."/>
            <person name="Martin F.M."/>
            <person name="Miettinen O."/>
            <person name="Hibbett D.S."/>
            <person name="Nagy L.G."/>
        </authorList>
    </citation>
    <scope>NUCLEOTIDE SEQUENCE [LARGE SCALE GENOMIC DNA]</scope>
    <source>
        <strain evidence="1 2">CBS 121175</strain>
    </source>
</reference>
<dbReference type="AlphaFoldDB" id="A0A5C3KI68"/>
<gene>
    <name evidence="1" type="ORF">FA15DRAFT_674191</name>
</gene>
<accession>A0A5C3KI68</accession>
<name>A0A5C3KI68_COPMA</name>
<keyword evidence="2" id="KW-1185">Reference proteome</keyword>